<feature type="transmembrane region" description="Helical" evidence="2">
    <location>
        <begin position="230"/>
        <end position="249"/>
    </location>
</feature>
<keyword evidence="2" id="KW-1133">Transmembrane helix</keyword>
<keyword evidence="5" id="KW-1185">Reference proteome</keyword>
<dbReference type="EMBL" id="JBHMCA010000014">
    <property type="protein sequence ID" value="MFB9442304.1"/>
    <property type="molecule type" value="Genomic_DNA"/>
</dbReference>
<accession>A0ABV5M0C4</accession>
<feature type="transmembrane region" description="Helical" evidence="2">
    <location>
        <begin position="264"/>
        <end position="286"/>
    </location>
</feature>
<evidence type="ECO:0000313" key="5">
    <source>
        <dbReference type="Proteomes" id="UP001589608"/>
    </source>
</evidence>
<organism evidence="4 5">
    <name type="scientific">Dactylosporangium vinaceum</name>
    <dbReference type="NCBI Taxonomy" id="53362"/>
    <lineage>
        <taxon>Bacteria</taxon>
        <taxon>Bacillati</taxon>
        <taxon>Actinomycetota</taxon>
        <taxon>Actinomycetes</taxon>
        <taxon>Micromonosporales</taxon>
        <taxon>Micromonosporaceae</taxon>
        <taxon>Dactylosporangium</taxon>
    </lineage>
</organism>
<evidence type="ECO:0000313" key="4">
    <source>
        <dbReference type="EMBL" id="MFB9442304.1"/>
    </source>
</evidence>
<feature type="transmembrane region" description="Helical" evidence="2">
    <location>
        <begin position="293"/>
        <end position="316"/>
    </location>
</feature>
<feature type="transmembrane region" description="Helical" evidence="2">
    <location>
        <begin position="152"/>
        <end position="173"/>
    </location>
</feature>
<feature type="transmembrane region" description="Helical" evidence="2">
    <location>
        <begin position="58"/>
        <end position="82"/>
    </location>
</feature>
<dbReference type="Pfam" id="PF01757">
    <property type="entry name" value="Acyl_transf_3"/>
    <property type="match status" value="1"/>
</dbReference>
<dbReference type="InterPro" id="IPR050879">
    <property type="entry name" value="Acyltransferase_3"/>
</dbReference>
<name>A0ABV5M0C4_9ACTN</name>
<dbReference type="PANTHER" id="PTHR23028">
    <property type="entry name" value="ACETYLTRANSFERASE"/>
    <property type="match status" value="1"/>
</dbReference>
<protein>
    <submittedName>
        <fullName evidence="4">Acyltransferase family protein</fullName>
        <ecNumber evidence="4">2.3.-.-</ecNumber>
    </submittedName>
</protein>
<keyword evidence="2" id="KW-0472">Membrane</keyword>
<feature type="transmembrane region" description="Helical" evidence="2">
    <location>
        <begin position="94"/>
        <end position="114"/>
    </location>
</feature>
<evidence type="ECO:0000256" key="1">
    <source>
        <dbReference type="SAM" id="MobiDB-lite"/>
    </source>
</evidence>
<dbReference type="EC" id="2.3.-.-" evidence="4"/>
<comment type="caution">
    <text evidence="4">The sequence shown here is derived from an EMBL/GenBank/DDBJ whole genome shotgun (WGS) entry which is preliminary data.</text>
</comment>
<feature type="region of interest" description="Disordered" evidence="1">
    <location>
        <begin position="366"/>
        <end position="396"/>
    </location>
</feature>
<evidence type="ECO:0000256" key="2">
    <source>
        <dbReference type="SAM" id="Phobius"/>
    </source>
</evidence>
<keyword evidence="2" id="KW-0812">Transmembrane</keyword>
<dbReference type="Proteomes" id="UP001589608">
    <property type="component" value="Unassembled WGS sequence"/>
</dbReference>
<evidence type="ECO:0000259" key="3">
    <source>
        <dbReference type="Pfam" id="PF01757"/>
    </source>
</evidence>
<proteinExistence type="predicted"/>
<dbReference type="RefSeq" id="WP_223101077.1">
    <property type="nucleotide sequence ID" value="NZ_CP061913.1"/>
</dbReference>
<reference evidence="4 5" key="1">
    <citation type="submission" date="2024-09" db="EMBL/GenBank/DDBJ databases">
        <authorList>
            <person name="Sun Q."/>
            <person name="Mori K."/>
        </authorList>
    </citation>
    <scope>NUCLEOTIDE SEQUENCE [LARGE SCALE GENOMIC DNA]</scope>
    <source>
        <strain evidence="4 5">JCM 3307</strain>
    </source>
</reference>
<dbReference type="InterPro" id="IPR002656">
    <property type="entry name" value="Acyl_transf_3_dom"/>
</dbReference>
<feature type="transmembrane region" description="Helical" evidence="2">
    <location>
        <begin position="205"/>
        <end position="223"/>
    </location>
</feature>
<feature type="domain" description="Acyltransferase 3" evidence="3">
    <location>
        <begin position="17"/>
        <end position="343"/>
    </location>
</feature>
<dbReference type="PANTHER" id="PTHR23028:SF53">
    <property type="entry name" value="ACYL_TRANSF_3 DOMAIN-CONTAINING PROTEIN"/>
    <property type="match status" value="1"/>
</dbReference>
<feature type="transmembrane region" description="Helical" evidence="2">
    <location>
        <begin position="21"/>
        <end position="38"/>
    </location>
</feature>
<dbReference type="GO" id="GO:0016746">
    <property type="term" value="F:acyltransferase activity"/>
    <property type="evidence" value="ECO:0007669"/>
    <property type="project" value="UniProtKB-KW"/>
</dbReference>
<feature type="transmembrane region" description="Helical" evidence="2">
    <location>
        <begin position="328"/>
        <end position="347"/>
    </location>
</feature>
<feature type="transmembrane region" description="Helical" evidence="2">
    <location>
        <begin position="180"/>
        <end position="199"/>
    </location>
</feature>
<keyword evidence="4" id="KW-0808">Transferase</keyword>
<gene>
    <name evidence="4" type="ORF">ACFFTR_04285</name>
</gene>
<sequence>MRNVQPAAPAKREGRLAALDGLRLVAALLVVSYHYVGTARSDLWERPNNEIFTHLYGVAVYGSFGVQLFFIVSGFVICMSSWGRRLSDFLISRIVRLYPMYWVAVALTFTVVYLNRPTADDVHVIFRVHSLSDLLLNFTMAQEAFGVPHIDWVYWTLWAELKFYLLFAIVVAFGVTYRRVLTFCALWMAAAVLFGSLNIPIVNAVVQPAYAPYFVAGILLYCVHRFGSTWLLWGMIAGCLLVAQHQLLVDVRWNSAYVGHSLKWVYAEFLVLAFFGCVAAVALGWTSWARWRWLTVAGALTYPLYLLHQDIGVIFIRSMQGEIAPWPLLAITVGGMLLLAYLSHRLVEVPFAPLMKKALRRSFDAVGRADGPRGPRADPPVVDRSAGQRADVPDPDVVDLLGRAEQRV</sequence>
<keyword evidence="4" id="KW-0012">Acyltransferase</keyword>